<organism evidence="14 15">
    <name type="scientific">Rozella allomycis (strain CSF55)</name>
    <dbReference type="NCBI Taxonomy" id="988480"/>
    <lineage>
        <taxon>Eukaryota</taxon>
        <taxon>Fungi</taxon>
        <taxon>Fungi incertae sedis</taxon>
        <taxon>Cryptomycota</taxon>
        <taxon>Cryptomycota incertae sedis</taxon>
        <taxon>Rozella</taxon>
    </lineage>
</organism>
<dbReference type="FunFam" id="3.30.230.10:FF:000009">
    <property type="entry name" value="116 kDa U5 small nuclear ribonucleoprotein component"/>
    <property type="match status" value="1"/>
</dbReference>
<dbReference type="GO" id="GO:0071014">
    <property type="term" value="C:post-mRNA release spliceosomal complex"/>
    <property type="evidence" value="ECO:0007669"/>
    <property type="project" value="EnsemblFungi"/>
</dbReference>
<dbReference type="GO" id="GO:0000388">
    <property type="term" value="P:spliceosome conformational change to release U4 (or U4atac) and U1 (or U11)"/>
    <property type="evidence" value="ECO:0007669"/>
    <property type="project" value="EnsemblFungi"/>
</dbReference>
<evidence type="ECO:0000256" key="6">
    <source>
        <dbReference type="ARBA" id="ARBA00023134"/>
    </source>
</evidence>
<dbReference type="SUPFAM" id="SSF54211">
    <property type="entry name" value="Ribosomal protein S5 domain 2-like"/>
    <property type="match status" value="1"/>
</dbReference>
<evidence type="ECO:0000313" key="14">
    <source>
        <dbReference type="EMBL" id="EPZ33144.1"/>
    </source>
</evidence>
<dbReference type="InterPro" id="IPR000640">
    <property type="entry name" value="EFG_V-like"/>
</dbReference>
<gene>
    <name evidence="14" type="ORF">O9G_001113</name>
</gene>
<dbReference type="FunFam" id="3.30.70.870:FF:000002">
    <property type="entry name" value="Translation elongation factor 2"/>
    <property type="match status" value="1"/>
</dbReference>
<dbReference type="Pfam" id="PF03144">
    <property type="entry name" value="GTP_EFTU_D2"/>
    <property type="match status" value="1"/>
</dbReference>
<feature type="domain" description="Tr-type G" evidence="13">
    <location>
        <begin position="128"/>
        <end position="345"/>
    </location>
</feature>
<dbReference type="Pfam" id="PF14492">
    <property type="entry name" value="EFG_III"/>
    <property type="match status" value="1"/>
</dbReference>
<dbReference type="Gene3D" id="3.40.50.300">
    <property type="entry name" value="P-loop containing nucleotide triphosphate hydrolases"/>
    <property type="match status" value="1"/>
</dbReference>
<dbReference type="GO" id="GO:0000974">
    <property type="term" value="C:Prp19 complex"/>
    <property type="evidence" value="ECO:0007669"/>
    <property type="project" value="EnsemblFungi"/>
</dbReference>
<evidence type="ECO:0000256" key="12">
    <source>
        <dbReference type="SAM" id="MobiDB-lite"/>
    </source>
</evidence>
<dbReference type="SMART" id="SM00838">
    <property type="entry name" value="EFG_C"/>
    <property type="match status" value="1"/>
</dbReference>
<dbReference type="OMA" id="YIFRPIR"/>
<dbReference type="InterPro" id="IPR004161">
    <property type="entry name" value="EFTu-like_2"/>
</dbReference>
<dbReference type="GO" id="GO:0003746">
    <property type="term" value="F:translation elongation factor activity"/>
    <property type="evidence" value="ECO:0007669"/>
    <property type="project" value="UniProtKB-KW"/>
</dbReference>
<dbReference type="Pfam" id="PF00679">
    <property type="entry name" value="EFG_C"/>
    <property type="match status" value="1"/>
</dbReference>
<dbReference type="InterPro" id="IPR014721">
    <property type="entry name" value="Ribsml_uS5_D2-typ_fold_subgr"/>
</dbReference>
<evidence type="ECO:0000256" key="3">
    <source>
        <dbReference type="ARBA" id="ARBA00022664"/>
    </source>
</evidence>
<keyword evidence="8" id="KW-0539">Nucleus</keyword>
<dbReference type="PROSITE" id="PS51722">
    <property type="entry name" value="G_TR_2"/>
    <property type="match status" value="1"/>
</dbReference>
<dbReference type="STRING" id="988480.A0A075AXA0"/>
<accession>A0A075AXA0</accession>
<name>A0A075AXA0_ROZAC</name>
<dbReference type="PRINTS" id="PR00315">
    <property type="entry name" value="ELONGATNFCT"/>
</dbReference>
<comment type="function">
    <text evidence="10">Required for pre-mRNA splicing as component of the spliceosome, including pre-catalytic, catalytic and post-catalytic spliceosomal complexes. Component of the U5 snRNP and the U4/U6-U5 tri-snRNP complex, a building block of the spliceosome. As a component of the minor spliceosome, involved in the splicing of U12-type introns in pre-mRNAs.</text>
</comment>
<dbReference type="CDD" id="cd01683">
    <property type="entry name" value="EF2_IV_snRNP"/>
    <property type="match status" value="1"/>
</dbReference>
<evidence type="ECO:0000256" key="2">
    <source>
        <dbReference type="ARBA" id="ARBA00018774"/>
    </source>
</evidence>
<dbReference type="InterPro" id="IPR027417">
    <property type="entry name" value="P-loop_NTPase"/>
</dbReference>
<evidence type="ECO:0000256" key="11">
    <source>
        <dbReference type="ARBA" id="ARBA00055641"/>
    </source>
</evidence>
<dbReference type="GO" id="GO:0005525">
    <property type="term" value="F:GTP binding"/>
    <property type="evidence" value="ECO:0007669"/>
    <property type="project" value="UniProtKB-KW"/>
</dbReference>
<keyword evidence="15" id="KW-1185">Reference proteome</keyword>
<dbReference type="Pfam" id="PF16004">
    <property type="entry name" value="EFTUD2"/>
    <property type="match status" value="1"/>
</dbReference>
<dbReference type="InterPro" id="IPR035655">
    <property type="entry name" value="U5-116kDa_C"/>
</dbReference>
<protein>
    <recommendedName>
        <fullName evidence="2">116 kDa U5 small nuclear ribonucleoprotein component</fullName>
    </recommendedName>
    <alternativeName>
        <fullName evidence="9">U5 snRNP-specific protein, 116 kDa</fullName>
    </alternativeName>
</protein>
<evidence type="ECO:0000256" key="7">
    <source>
        <dbReference type="ARBA" id="ARBA00023187"/>
    </source>
</evidence>
<dbReference type="SUPFAM" id="SSF54980">
    <property type="entry name" value="EF-G C-terminal domain-like"/>
    <property type="match status" value="2"/>
</dbReference>
<evidence type="ECO:0000256" key="8">
    <source>
        <dbReference type="ARBA" id="ARBA00023242"/>
    </source>
</evidence>
<keyword evidence="5" id="KW-0547">Nucleotide-binding</keyword>
<keyword evidence="7" id="KW-0508">mRNA splicing</keyword>
<dbReference type="Gene3D" id="2.40.30.10">
    <property type="entry name" value="Translation factors"/>
    <property type="match status" value="1"/>
</dbReference>
<dbReference type="InterPro" id="IPR005225">
    <property type="entry name" value="Small_GTP-bd"/>
</dbReference>
<dbReference type="InterPro" id="IPR009000">
    <property type="entry name" value="Transl_B-barrel_sf"/>
</dbReference>
<dbReference type="SMART" id="SM00889">
    <property type="entry name" value="EFG_IV"/>
    <property type="match status" value="1"/>
</dbReference>
<dbReference type="InterPro" id="IPR000795">
    <property type="entry name" value="T_Tr_GTP-bd_dom"/>
</dbReference>
<dbReference type="CDD" id="cd04098">
    <property type="entry name" value="eEF2_C_snRNP"/>
    <property type="match status" value="1"/>
</dbReference>
<dbReference type="InterPro" id="IPR044121">
    <property type="entry name" value="Snu114_GTP-bd"/>
</dbReference>
<keyword evidence="14" id="KW-0648">Protein biosynthesis</keyword>
<sequence>MDNDFYDEFGNYIGPEEGSGSDNEKSSESEYGEAAVEEAEGEQAVVVGPIDSVVDGRVILHEDKKYYPSAEEVYGEEVEAMVQDEDTQALSVPIIAPLKTKRYVLEERDLPETTYSKQFLVELMGYPERIRNVSIVGHLHHGKTALMDVLVRETHEVRGGRKVAGRYTDANVIERERGCSIKASPMSLVMSTSKGTSYLMNVVDTPGKRDVMSDIGHVNFSDEVSVSMRVSDGVVLVVDAVEGVMMNTERVVRMALREGLPLVLMINKVDRLILELRLPPNDAYFKLKHTIEELNMMIKGMGYKNRLSPELGNVCFGSSLMGFCFSLKSFARMYSKEVDCEEFSKRLWGDLYFNEKSRRFTRESEGNERSFVHFVLKPIYKLTSIVIGEETKEIKKMMIEEVGVELTEKELNLDVEMLMRRVYEIFFGDFSSLIDMIVEKLPSPMEMKRLGRGNESDGEVCLNLIKNYSNEDGTEFYSFGRVFNGTLRVGMKVKVLENEDEEDLKIQKIEELYVYETRYKIKVDKIPAGNFVLIKGVEFCKSCTVYEERKEEIEMFKEIKFDTKSIVKLSIEPNNPSELPKMLDGLKKVLKTYPCLETKVEESGEHVIFGTGEFYLDCVLHDLRNYSEIEIKVSDPIVKFSETVIDTSCIKCYAETPNKKNKLTMIAEPLDKGLDIDISLGLLNNKPNQFNILKNKYNWDVLAANSIWAFGPSNLDSNILLDDSLLSNKSLLNSTKYFITQGFQWSVREGPLCDERNLSLYLIIAIRNVKYKILDAVLANESIYRGGGQIIPTARRVCYSSFLMASPRLMEPVYLVEIQTPADCVSAIYSVLANRRGHVTQDIPKAGSPLYTLKALLPVIDSFGFETDLRTHTNGQAFCQQVLDHWQIVPGDPLDKSILLKPLEPASGHQLARDFMLKTRRRKGLSEDVGVQKYFDDPMLLELARSNIVNQPFI</sequence>
<dbReference type="GO" id="GO:0000244">
    <property type="term" value="P:spliceosomal tri-snRNP complex assembly"/>
    <property type="evidence" value="ECO:0007669"/>
    <property type="project" value="EnsemblFungi"/>
</dbReference>
<evidence type="ECO:0000256" key="10">
    <source>
        <dbReference type="ARBA" id="ARBA00045974"/>
    </source>
</evidence>
<comment type="subcellular location">
    <subcellularLocation>
        <location evidence="1">Nucleus</location>
    </subcellularLocation>
</comment>
<dbReference type="FunFam" id="3.40.50.300:FF:000646">
    <property type="entry name" value="U5 small nuclear ribonucleoprotein component"/>
    <property type="match status" value="1"/>
</dbReference>
<keyword evidence="3" id="KW-0507">mRNA processing</keyword>
<evidence type="ECO:0000256" key="4">
    <source>
        <dbReference type="ARBA" id="ARBA00022728"/>
    </source>
</evidence>
<dbReference type="OrthoDB" id="364892at2759"/>
<dbReference type="PANTHER" id="PTHR42908:SF6">
    <property type="entry name" value="116 KDA U5 SMALL NUCLEAR RIBONUCLEOPROTEIN COMPONENT"/>
    <property type="match status" value="1"/>
</dbReference>
<dbReference type="Pfam" id="PF00009">
    <property type="entry name" value="GTP_EFTU"/>
    <property type="match status" value="1"/>
</dbReference>
<dbReference type="NCBIfam" id="TIGR00231">
    <property type="entry name" value="small_GTP"/>
    <property type="match status" value="1"/>
</dbReference>
<dbReference type="Gene3D" id="3.30.70.240">
    <property type="match status" value="1"/>
</dbReference>
<dbReference type="GO" id="GO:0140727">
    <property type="term" value="P:siRNA-mediated pericentric heterochromatin formation"/>
    <property type="evidence" value="ECO:0007669"/>
    <property type="project" value="EnsemblFungi"/>
</dbReference>
<dbReference type="Pfam" id="PF03764">
    <property type="entry name" value="EFG_IV"/>
    <property type="match status" value="1"/>
</dbReference>
<dbReference type="InterPro" id="IPR035647">
    <property type="entry name" value="EFG_III/V"/>
</dbReference>
<dbReference type="InterPro" id="IPR005517">
    <property type="entry name" value="Transl_elong_EFG/EF2_IV"/>
</dbReference>
<dbReference type="GO" id="GO:0071007">
    <property type="term" value="C:U2-type catalytic step 2 spliceosome"/>
    <property type="evidence" value="ECO:0007669"/>
    <property type="project" value="TreeGrafter"/>
</dbReference>
<proteinExistence type="predicted"/>
<dbReference type="SUPFAM" id="SSF50447">
    <property type="entry name" value="Translation proteins"/>
    <property type="match status" value="1"/>
</dbReference>
<dbReference type="GO" id="GO:0030623">
    <property type="term" value="F:U5 snRNA binding"/>
    <property type="evidence" value="ECO:0007669"/>
    <property type="project" value="EnsemblFungi"/>
</dbReference>
<evidence type="ECO:0000256" key="9">
    <source>
        <dbReference type="ARBA" id="ARBA00031432"/>
    </source>
</evidence>
<feature type="region of interest" description="Disordered" evidence="12">
    <location>
        <begin position="1"/>
        <end position="40"/>
    </location>
</feature>
<dbReference type="AlphaFoldDB" id="A0A075AXA0"/>
<keyword evidence="14" id="KW-0251">Elongation factor</keyword>
<dbReference type="SUPFAM" id="SSF52540">
    <property type="entry name" value="P-loop containing nucleoside triphosphate hydrolases"/>
    <property type="match status" value="1"/>
</dbReference>
<reference evidence="14 15" key="1">
    <citation type="journal article" date="2013" name="Curr. Biol.">
        <title>Shared signatures of parasitism and phylogenomics unite Cryptomycota and microsporidia.</title>
        <authorList>
            <person name="James T.Y."/>
            <person name="Pelin A."/>
            <person name="Bonen L."/>
            <person name="Ahrendt S."/>
            <person name="Sain D."/>
            <person name="Corradi N."/>
            <person name="Stajich J.E."/>
        </authorList>
    </citation>
    <scope>NUCLEOTIDE SEQUENCE [LARGE SCALE GENOMIC DNA]</scope>
    <source>
        <strain evidence="14 15">CSF55</strain>
    </source>
</reference>
<evidence type="ECO:0000256" key="1">
    <source>
        <dbReference type="ARBA" id="ARBA00004123"/>
    </source>
</evidence>
<dbReference type="GO" id="GO:0005682">
    <property type="term" value="C:U5 snRNP"/>
    <property type="evidence" value="ECO:0007669"/>
    <property type="project" value="EnsemblFungi"/>
</dbReference>
<dbReference type="EMBL" id="KE561071">
    <property type="protein sequence ID" value="EPZ33144.1"/>
    <property type="molecule type" value="Genomic_DNA"/>
</dbReference>
<dbReference type="GO" id="GO:0005829">
    <property type="term" value="C:cytosol"/>
    <property type="evidence" value="ECO:0007669"/>
    <property type="project" value="TreeGrafter"/>
</dbReference>
<dbReference type="InterPro" id="IPR031950">
    <property type="entry name" value="EFTUD2_N"/>
</dbReference>
<dbReference type="HOGENOM" id="CLU_002794_11_2_1"/>
<comment type="function">
    <text evidence="11">Component of the U5 snRNP complex required for pre-mRNA splicing. Binds GTP.</text>
</comment>
<evidence type="ECO:0000259" key="13">
    <source>
        <dbReference type="PROSITE" id="PS51722"/>
    </source>
</evidence>
<dbReference type="Gene3D" id="3.30.230.10">
    <property type="match status" value="1"/>
</dbReference>
<keyword evidence="4" id="KW-0747">Spliceosome</keyword>
<dbReference type="Proteomes" id="UP000030755">
    <property type="component" value="Unassembled WGS sequence"/>
</dbReference>
<dbReference type="Gene3D" id="3.30.70.870">
    <property type="entry name" value="Elongation Factor G (Translational Gtpase), domain 3"/>
    <property type="match status" value="1"/>
</dbReference>
<dbReference type="GO" id="GO:0005721">
    <property type="term" value="C:pericentric heterochromatin"/>
    <property type="evidence" value="ECO:0007669"/>
    <property type="project" value="EnsemblFungi"/>
</dbReference>
<evidence type="ECO:0000256" key="5">
    <source>
        <dbReference type="ARBA" id="ARBA00022741"/>
    </source>
</evidence>
<dbReference type="InterPro" id="IPR041095">
    <property type="entry name" value="EFG_II"/>
</dbReference>
<dbReference type="GO" id="GO:0000349">
    <property type="term" value="P:generation of catalytic spliceosome for first transesterification step"/>
    <property type="evidence" value="ECO:0007669"/>
    <property type="project" value="EnsemblFungi"/>
</dbReference>
<dbReference type="GO" id="GO:0046540">
    <property type="term" value="C:U4/U6 x U5 tri-snRNP complex"/>
    <property type="evidence" value="ECO:0007669"/>
    <property type="project" value="EnsemblFungi"/>
</dbReference>
<evidence type="ECO:0000313" key="15">
    <source>
        <dbReference type="Proteomes" id="UP000030755"/>
    </source>
</evidence>
<dbReference type="GO" id="GO:0003924">
    <property type="term" value="F:GTPase activity"/>
    <property type="evidence" value="ECO:0007669"/>
    <property type="project" value="EnsemblFungi"/>
</dbReference>
<keyword evidence="6" id="KW-0342">GTP-binding</keyword>
<dbReference type="PANTHER" id="PTHR42908">
    <property type="entry name" value="TRANSLATION ELONGATION FACTOR-RELATED"/>
    <property type="match status" value="1"/>
</dbReference>
<dbReference type="FunFam" id="3.30.70.240:FF:000004">
    <property type="entry name" value="116 kDa U5 small nuclear ribonucleoprotein"/>
    <property type="match status" value="1"/>
</dbReference>
<dbReference type="InterPro" id="IPR020568">
    <property type="entry name" value="Ribosomal_Su5_D2-typ_SF"/>
</dbReference>
<dbReference type="CDD" id="cd04167">
    <property type="entry name" value="Snu114p"/>
    <property type="match status" value="1"/>
</dbReference>